<dbReference type="GO" id="GO:0016491">
    <property type="term" value="F:oxidoreductase activity"/>
    <property type="evidence" value="ECO:0007669"/>
    <property type="project" value="InterPro"/>
</dbReference>
<evidence type="ECO:0000313" key="2">
    <source>
        <dbReference type="EMBL" id="THH16491.1"/>
    </source>
</evidence>
<dbReference type="InterPro" id="IPR013154">
    <property type="entry name" value="ADH-like_N"/>
</dbReference>
<dbReference type="PANTHER" id="PTHR45033:SF3">
    <property type="entry name" value="DEHYDROGENASE, PUTATIVE (AFU_ORTHOLOGUE AFUA_2G13270)-RELATED"/>
    <property type="match status" value="1"/>
</dbReference>
<evidence type="ECO:0000259" key="1">
    <source>
        <dbReference type="SMART" id="SM00829"/>
    </source>
</evidence>
<dbReference type="SUPFAM" id="SSF50129">
    <property type="entry name" value="GroES-like"/>
    <property type="match status" value="1"/>
</dbReference>
<gene>
    <name evidence="2" type="ORF">EW146_g4148</name>
</gene>
<name>A0A4S4LXK1_9AGAM</name>
<dbReference type="Proteomes" id="UP000310158">
    <property type="component" value="Unassembled WGS sequence"/>
</dbReference>
<dbReference type="SMART" id="SM00829">
    <property type="entry name" value="PKS_ER"/>
    <property type="match status" value="1"/>
</dbReference>
<dbReference type="Gene3D" id="3.90.180.10">
    <property type="entry name" value="Medium-chain alcohol dehydrogenases, catalytic domain"/>
    <property type="match status" value="2"/>
</dbReference>
<dbReference type="Gene3D" id="3.40.50.720">
    <property type="entry name" value="NAD(P)-binding Rossmann-like Domain"/>
    <property type="match status" value="1"/>
</dbReference>
<keyword evidence="3" id="KW-1185">Reference proteome</keyword>
<dbReference type="EMBL" id="SGPL01000155">
    <property type="protein sequence ID" value="THH16491.1"/>
    <property type="molecule type" value="Genomic_DNA"/>
</dbReference>
<dbReference type="PANTHER" id="PTHR45033">
    <property type="match status" value="1"/>
</dbReference>
<protein>
    <recommendedName>
        <fullName evidence="1">Enoyl reductase (ER) domain-containing protein</fullName>
    </recommendedName>
</protein>
<accession>A0A4S4LXK1</accession>
<reference evidence="2 3" key="1">
    <citation type="submission" date="2019-02" db="EMBL/GenBank/DDBJ databases">
        <title>Genome sequencing of the rare red list fungi Bondarzewia mesenterica.</title>
        <authorList>
            <person name="Buettner E."/>
            <person name="Kellner H."/>
        </authorList>
    </citation>
    <scope>NUCLEOTIDE SEQUENCE [LARGE SCALE GENOMIC DNA]</scope>
    <source>
        <strain evidence="2 3">DSM 108281</strain>
    </source>
</reference>
<sequence length="445" mass="47971">MPSKLPPTTRTLIIQRAVEERKPVYHDVKVVERPIAVLKKGEVLVKIGAAAFNHRDLWIRKGQYPGIVFGSSFGADGAGTVVASADDADPLLNQRVFLVPMRGWESDPDAPETDPDHLDDVHVAAWPLGGVTAWRAVMVNAEVDKGQNILITGAGGGVALVAIQLCIAKGANVYVSSGSEDKIAKAIALGAKGGVNYKHADWPTLLQKLLQRDGQSSLDAVIDSSGGDIARQTGKILKQGGRIVCYGMTAAPQIAFSMREVLKNQRLIGKSSLPPSPFPSICHSPTSPCTATRSTMGSHKDLVDATHFLTAHRIVPIVSCVLDGLAHAEEGFALLEQGHHFGKVVVRISDAGSRTAKLPRLFNAHAYLWEDAFRRVWDLSGDELGCDFPCNNSSDRDRDRIQSICYQPPTSKVPSTLRMSLLSLLLDGFASIRMLIESPSPNACH</sequence>
<evidence type="ECO:0000313" key="3">
    <source>
        <dbReference type="Proteomes" id="UP000310158"/>
    </source>
</evidence>
<dbReference type="AlphaFoldDB" id="A0A4S4LXK1"/>
<comment type="caution">
    <text evidence="2">The sequence shown here is derived from an EMBL/GenBank/DDBJ whole genome shotgun (WGS) entry which is preliminary data.</text>
</comment>
<dbReference type="Pfam" id="PF08240">
    <property type="entry name" value="ADH_N"/>
    <property type="match status" value="1"/>
</dbReference>
<dbReference type="InterPro" id="IPR036291">
    <property type="entry name" value="NAD(P)-bd_dom_sf"/>
</dbReference>
<dbReference type="InterPro" id="IPR013149">
    <property type="entry name" value="ADH-like_C"/>
</dbReference>
<organism evidence="2 3">
    <name type="scientific">Bondarzewia mesenterica</name>
    <dbReference type="NCBI Taxonomy" id="1095465"/>
    <lineage>
        <taxon>Eukaryota</taxon>
        <taxon>Fungi</taxon>
        <taxon>Dikarya</taxon>
        <taxon>Basidiomycota</taxon>
        <taxon>Agaricomycotina</taxon>
        <taxon>Agaricomycetes</taxon>
        <taxon>Russulales</taxon>
        <taxon>Bondarzewiaceae</taxon>
        <taxon>Bondarzewia</taxon>
    </lineage>
</organism>
<proteinExistence type="predicted"/>
<dbReference type="FunFam" id="3.40.50.720:FF:000481">
    <property type="entry name" value="Alcohol dehydrogenase, variant"/>
    <property type="match status" value="1"/>
</dbReference>
<dbReference type="InterPro" id="IPR052711">
    <property type="entry name" value="Zinc_ADH-like"/>
</dbReference>
<dbReference type="InterPro" id="IPR011032">
    <property type="entry name" value="GroES-like_sf"/>
</dbReference>
<dbReference type="SUPFAM" id="SSF51735">
    <property type="entry name" value="NAD(P)-binding Rossmann-fold domains"/>
    <property type="match status" value="1"/>
</dbReference>
<dbReference type="InterPro" id="IPR020843">
    <property type="entry name" value="ER"/>
</dbReference>
<dbReference type="OrthoDB" id="1706066at2759"/>
<feature type="domain" description="Enoyl reductase (ER)" evidence="1">
    <location>
        <begin position="26"/>
        <end position="346"/>
    </location>
</feature>
<dbReference type="Pfam" id="PF00107">
    <property type="entry name" value="ADH_zinc_N"/>
    <property type="match status" value="1"/>
</dbReference>